<proteinExistence type="predicted"/>
<sequence length="284" mass="32531">MVCFFLLSVNGIYAQSYKVAFKDDMCHCIEQENLKRRLTENTYKTCFRETLTKYAAQIDAQIVEEDPNQKFYKGQLARKELVLALEYELIYSCNTYFEFLESLRVSKMLIAREHAKETDLEAYNQQVALTPNSISYFMRAQLQFKLGNLQEAAADINRSLDVNPYKANVKSTRNELLLLAWVYEEQNKFTDAIAIYDQLYSGDFDTKIAVLRALAHKKSGGTSASVPNVIKTNESTNDNKNSARGRRSATRTVKTKVTSDQVIEKKKDTSSLKKLFKIDNKKGN</sequence>
<dbReference type="InterPro" id="IPR019734">
    <property type="entry name" value="TPR_rpt"/>
</dbReference>
<keyword evidence="1" id="KW-0802">TPR repeat</keyword>
<dbReference type="InterPro" id="IPR011990">
    <property type="entry name" value="TPR-like_helical_dom_sf"/>
</dbReference>
<name>A0ABY2G679_9FLAO</name>
<feature type="region of interest" description="Disordered" evidence="2">
    <location>
        <begin position="220"/>
        <end position="260"/>
    </location>
</feature>
<evidence type="ECO:0000313" key="4">
    <source>
        <dbReference type="Proteomes" id="UP000294930"/>
    </source>
</evidence>
<dbReference type="EMBL" id="SOQZ01000003">
    <property type="protein sequence ID" value="TDY11928.1"/>
    <property type="molecule type" value="Genomic_DNA"/>
</dbReference>
<comment type="caution">
    <text evidence="3">The sequence shown here is derived from an EMBL/GenBank/DDBJ whole genome shotgun (WGS) entry which is preliminary data.</text>
</comment>
<dbReference type="Proteomes" id="UP000294930">
    <property type="component" value="Unassembled WGS sequence"/>
</dbReference>
<organism evidence="3 4">
    <name type="scientific">Meridianimaribacter flavus</name>
    <dbReference type="NCBI Taxonomy" id="571115"/>
    <lineage>
        <taxon>Bacteria</taxon>
        <taxon>Pseudomonadati</taxon>
        <taxon>Bacteroidota</taxon>
        <taxon>Flavobacteriia</taxon>
        <taxon>Flavobacteriales</taxon>
        <taxon>Flavobacteriaceae</taxon>
        <taxon>Meridianimaribacter</taxon>
    </lineage>
</organism>
<feature type="repeat" description="TPR" evidence="1">
    <location>
        <begin position="133"/>
        <end position="166"/>
    </location>
</feature>
<gene>
    <name evidence="3" type="ORF">A8975_1768</name>
</gene>
<dbReference type="SUPFAM" id="SSF48452">
    <property type="entry name" value="TPR-like"/>
    <property type="match status" value="1"/>
</dbReference>
<dbReference type="PROSITE" id="PS50005">
    <property type="entry name" value="TPR"/>
    <property type="match status" value="1"/>
</dbReference>
<keyword evidence="4" id="KW-1185">Reference proteome</keyword>
<feature type="compositionally biased region" description="Polar residues" evidence="2">
    <location>
        <begin position="250"/>
        <end position="260"/>
    </location>
</feature>
<evidence type="ECO:0000256" key="1">
    <source>
        <dbReference type="PROSITE-ProRule" id="PRU00339"/>
    </source>
</evidence>
<evidence type="ECO:0000313" key="3">
    <source>
        <dbReference type="EMBL" id="TDY11928.1"/>
    </source>
</evidence>
<evidence type="ECO:0000256" key="2">
    <source>
        <dbReference type="SAM" id="MobiDB-lite"/>
    </source>
</evidence>
<dbReference type="Gene3D" id="1.25.40.10">
    <property type="entry name" value="Tetratricopeptide repeat domain"/>
    <property type="match status" value="1"/>
</dbReference>
<dbReference type="Pfam" id="PF13181">
    <property type="entry name" value="TPR_8"/>
    <property type="match status" value="1"/>
</dbReference>
<accession>A0ABY2G679</accession>
<protein>
    <submittedName>
        <fullName evidence="3">Tetratricopeptide repeat protein</fullName>
    </submittedName>
</protein>
<reference evidence="3 4" key="1">
    <citation type="submission" date="2019-03" db="EMBL/GenBank/DDBJ databases">
        <title>Genomic Encyclopedia of Type Strains, Phase III (KMG-III): the genomes of soil and plant-associated and newly described type strains.</title>
        <authorList>
            <person name="Whitman W."/>
        </authorList>
    </citation>
    <scope>NUCLEOTIDE SEQUENCE [LARGE SCALE GENOMIC DNA]</scope>
    <source>
        <strain evidence="3 4">CGMCC 1.10957</strain>
    </source>
</reference>
<feature type="compositionally biased region" description="Polar residues" evidence="2">
    <location>
        <begin position="220"/>
        <end position="242"/>
    </location>
</feature>